<evidence type="ECO:0000256" key="2">
    <source>
        <dbReference type="ARBA" id="ARBA00022692"/>
    </source>
</evidence>
<name>A0A9N9YS37_9HYPO</name>
<sequence>MSSADFVPHPDGISPLYVTFIIEASVMTGVSTLCVLLRFIQRHSTEYGWDDWCILGALVFAYGFLATTVLVATLAHAGYHITGYTIPELETYMKATVVPQIALANNTIYNASIFLSKASVLFFYNRIFSIEKMQKLQLRIIGAVCFGHFLSAVCGLIFAYNPIHAQWTLTIPSTSINQKPFWCASGVINIVLDLIILAIPQARVWRLQLSSRKKILLSLVFLLGGFVVVASIVRIVYMLTIDVADLTYTFAVPGIWTNVETNTSIICACLPTVYSLFAQNGKKHAKKVSTSLLGSSGFSSGRDRSAISGFKSAKGSKENEWQTSQISMQNMSMHHSSHYVRIESDVMAQNQDRQANHSAMAPPQMRREFEVSSTQR</sequence>
<dbReference type="PANTHER" id="PTHR33048">
    <property type="entry name" value="PTH11-LIKE INTEGRAL MEMBRANE PROTEIN (AFU_ORTHOLOGUE AFUA_5G11245)"/>
    <property type="match status" value="1"/>
</dbReference>
<evidence type="ECO:0000313" key="9">
    <source>
        <dbReference type="EMBL" id="CAH0026874.1"/>
    </source>
</evidence>
<gene>
    <name evidence="9" type="ORF">CRHIZ90672A_00002976</name>
</gene>
<dbReference type="AlphaFoldDB" id="A0A9N9YS37"/>
<evidence type="ECO:0000256" key="5">
    <source>
        <dbReference type="ARBA" id="ARBA00038359"/>
    </source>
</evidence>
<evidence type="ECO:0000256" key="6">
    <source>
        <dbReference type="SAM" id="MobiDB-lite"/>
    </source>
</evidence>
<dbReference type="Pfam" id="PF20684">
    <property type="entry name" value="Fung_rhodopsin"/>
    <property type="match status" value="1"/>
</dbReference>
<feature type="region of interest" description="Disordered" evidence="6">
    <location>
        <begin position="350"/>
        <end position="376"/>
    </location>
</feature>
<comment type="similarity">
    <text evidence="5">Belongs to the SAT4 family.</text>
</comment>
<dbReference type="GO" id="GO:0016020">
    <property type="term" value="C:membrane"/>
    <property type="evidence" value="ECO:0007669"/>
    <property type="project" value="UniProtKB-SubCell"/>
</dbReference>
<feature type="transmembrane region" description="Helical" evidence="7">
    <location>
        <begin position="136"/>
        <end position="159"/>
    </location>
</feature>
<feature type="transmembrane region" description="Helical" evidence="7">
    <location>
        <begin position="219"/>
        <end position="239"/>
    </location>
</feature>
<keyword evidence="4 7" id="KW-0472">Membrane</keyword>
<dbReference type="Proteomes" id="UP000696573">
    <property type="component" value="Unassembled WGS sequence"/>
</dbReference>
<evidence type="ECO:0000256" key="4">
    <source>
        <dbReference type="ARBA" id="ARBA00023136"/>
    </source>
</evidence>
<dbReference type="OrthoDB" id="3934549at2759"/>
<evidence type="ECO:0000256" key="3">
    <source>
        <dbReference type="ARBA" id="ARBA00022989"/>
    </source>
</evidence>
<organism evidence="9 10">
    <name type="scientific">Clonostachys rhizophaga</name>
    <dbReference type="NCBI Taxonomy" id="160324"/>
    <lineage>
        <taxon>Eukaryota</taxon>
        <taxon>Fungi</taxon>
        <taxon>Dikarya</taxon>
        <taxon>Ascomycota</taxon>
        <taxon>Pezizomycotina</taxon>
        <taxon>Sordariomycetes</taxon>
        <taxon>Hypocreomycetidae</taxon>
        <taxon>Hypocreales</taxon>
        <taxon>Bionectriaceae</taxon>
        <taxon>Clonostachys</taxon>
    </lineage>
</organism>
<dbReference type="EMBL" id="CABFNQ020000725">
    <property type="protein sequence ID" value="CAH0026874.1"/>
    <property type="molecule type" value="Genomic_DNA"/>
</dbReference>
<feature type="transmembrane region" description="Helical" evidence="7">
    <location>
        <begin position="259"/>
        <end position="277"/>
    </location>
</feature>
<reference evidence="9" key="1">
    <citation type="submission" date="2021-10" db="EMBL/GenBank/DDBJ databases">
        <authorList>
            <person name="Piombo E."/>
        </authorList>
    </citation>
    <scope>NUCLEOTIDE SEQUENCE</scope>
</reference>
<dbReference type="PANTHER" id="PTHR33048:SF151">
    <property type="entry name" value="INTEGRAL MEMBRANE PROTEIN"/>
    <property type="match status" value="1"/>
</dbReference>
<keyword evidence="2 7" id="KW-0812">Transmembrane</keyword>
<keyword evidence="10" id="KW-1185">Reference proteome</keyword>
<protein>
    <recommendedName>
        <fullName evidence="8">Rhodopsin domain-containing protein</fullName>
    </recommendedName>
</protein>
<accession>A0A9N9YS37</accession>
<feature type="transmembrane region" description="Helical" evidence="7">
    <location>
        <begin position="52"/>
        <end position="81"/>
    </location>
</feature>
<evidence type="ECO:0000259" key="8">
    <source>
        <dbReference type="Pfam" id="PF20684"/>
    </source>
</evidence>
<dbReference type="InterPro" id="IPR052337">
    <property type="entry name" value="SAT4-like"/>
</dbReference>
<comment type="subcellular location">
    <subcellularLocation>
        <location evidence="1">Membrane</location>
        <topology evidence="1">Multi-pass membrane protein</topology>
    </subcellularLocation>
</comment>
<dbReference type="InterPro" id="IPR049326">
    <property type="entry name" value="Rhodopsin_dom_fungi"/>
</dbReference>
<comment type="caution">
    <text evidence="9">The sequence shown here is derived from an EMBL/GenBank/DDBJ whole genome shotgun (WGS) entry which is preliminary data.</text>
</comment>
<evidence type="ECO:0000313" key="10">
    <source>
        <dbReference type="Proteomes" id="UP000696573"/>
    </source>
</evidence>
<feature type="transmembrane region" description="Helical" evidence="7">
    <location>
        <begin position="16"/>
        <end position="40"/>
    </location>
</feature>
<feature type="transmembrane region" description="Helical" evidence="7">
    <location>
        <begin position="179"/>
        <end position="199"/>
    </location>
</feature>
<feature type="domain" description="Rhodopsin" evidence="8">
    <location>
        <begin position="37"/>
        <end position="278"/>
    </location>
</feature>
<keyword evidence="3 7" id="KW-1133">Transmembrane helix</keyword>
<feature type="transmembrane region" description="Helical" evidence="7">
    <location>
        <begin position="101"/>
        <end position="124"/>
    </location>
</feature>
<proteinExistence type="inferred from homology"/>
<evidence type="ECO:0000256" key="1">
    <source>
        <dbReference type="ARBA" id="ARBA00004141"/>
    </source>
</evidence>
<evidence type="ECO:0000256" key="7">
    <source>
        <dbReference type="SAM" id="Phobius"/>
    </source>
</evidence>